<organism evidence="2 3">
    <name type="scientific">Cucurbitaria berberidis CBS 394.84</name>
    <dbReference type="NCBI Taxonomy" id="1168544"/>
    <lineage>
        <taxon>Eukaryota</taxon>
        <taxon>Fungi</taxon>
        <taxon>Dikarya</taxon>
        <taxon>Ascomycota</taxon>
        <taxon>Pezizomycotina</taxon>
        <taxon>Dothideomycetes</taxon>
        <taxon>Pleosporomycetidae</taxon>
        <taxon>Pleosporales</taxon>
        <taxon>Pleosporineae</taxon>
        <taxon>Cucurbitariaceae</taxon>
        <taxon>Cucurbitaria</taxon>
    </lineage>
</organism>
<gene>
    <name evidence="2" type="ORF">K460DRAFT_282684</name>
</gene>
<evidence type="ECO:0000313" key="2">
    <source>
        <dbReference type="EMBL" id="KAF1846364.1"/>
    </source>
</evidence>
<feature type="region of interest" description="Disordered" evidence="1">
    <location>
        <begin position="240"/>
        <end position="305"/>
    </location>
</feature>
<feature type="compositionally biased region" description="Low complexity" evidence="1">
    <location>
        <begin position="21"/>
        <end position="31"/>
    </location>
</feature>
<dbReference type="GeneID" id="63845841"/>
<dbReference type="OrthoDB" id="3778423at2759"/>
<proteinExistence type="predicted"/>
<reference evidence="2" key="1">
    <citation type="submission" date="2020-01" db="EMBL/GenBank/DDBJ databases">
        <authorList>
            <consortium name="DOE Joint Genome Institute"/>
            <person name="Haridas S."/>
            <person name="Albert R."/>
            <person name="Binder M."/>
            <person name="Bloem J."/>
            <person name="Labutti K."/>
            <person name="Salamov A."/>
            <person name="Andreopoulos B."/>
            <person name="Baker S.E."/>
            <person name="Barry K."/>
            <person name="Bills G."/>
            <person name="Bluhm B.H."/>
            <person name="Cannon C."/>
            <person name="Castanera R."/>
            <person name="Culley D.E."/>
            <person name="Daum C."/>
            <person name="Ezra D."/>
            <person name="Gonzalez J.B."/>
            <person name="Henrissat B."/>
            <person name="Kuo A."/>
            <person name="Liang C."/>
            <person name="Lipzen A."/>
            <person name="Lutzoni F."/>
            <person name="Magnuson J."/>
            <person name="Mondo S."/>
            <person name="Nolan M."/>
            <person name="Ohm R."/>
            <person name="Pangilinan J."/>
            <person name="Park H.-J."/>
            <person name="Ramirez L."/>
            <person name="Alfaro M."/>
            <person name="Sun H."/>
            <person name="Tritt A."/>
            <person name="Yoshinaga Y."/>
            <person name="Zwiers L.-H."/>
            <person name="Turgeon B.G."/>
            <person name="Goodwin S.B."/>
            <person name="Spatafora J.W."/>
            <person name="Crous P.W."/>
            <person name="Grigoriev I.V."/>
        </authorList>
    </citation>
    <scope>NUCLEOTIDE SEQUENCE</scope>
    <source>
        <strain evidence="2">CBS 394.84</strain>
    </source>
</reference>
<sequence length="305" mass="34080">MSDRGSRVNSRESTLETTITAPDISPSSDPAASDKKKVPMGLAEPCRPRPLTSNCLNKNYIEIDGMCFQDMAVAMAAMNQAPWRAPTNDASIPQSDEDHRKVAKQLTEAFKDLGAAKDTQNNAYRKRLTKGEDVYYSDWAIEACAWNILSMVKSIHIDGFKIPIYDRTIIDSIGQTQLWTFQERIDWICLVLRTSKSIAVTLMKHEKIWTTIGAPHKLYNSTLVNTISNGQRNNWVKVGREADEQHQKRPNKRQRATSTIIQNSADSNTTNTSLQTFSNGLANNSNTTKGAKGKQQLKFAKARTG</sequence>
<accession>A0A9P4L9M4</accession>
<comment type="caution">
    <text evidence="2">The sequence shown here is derived from an EMBL/GenBank/DDBJ whole genome shotgun (WGS) entry which is preliminary data.</text>
</comment>
<evidence type="ECO:0000313" key="3">
    <source>
        <dbReference type="Proteomes" id="UP000800039"/>
    </source>
</evidence>
<dbReference type="AlphaFoldDB" id="A0A9P4L9M4"/>
<feature type="compositionally biased region" description="Polar residues" evidence="1">
    <location>
        <begin position="256"/>
        <end position="289"/>
    </location>
</feature>
<keyword evidence="3" id="KW-1185">Reference proteome</keyword>
<protein>
    <submittedName>
        <fullName evidence="2">Uncharacterized protein</fullName>
    </submittedName>
</protein>
<dbReference type="RefSeq" id="XP_040788927.1">
    <property type="nucleotide sequence ID" value="XM_040928588.1"/>
</dbReference>
<feature type="compositionally biased region" description="Basic and acidic residues" evidence="1">
    <location>
        <begin position="1"/>
        <end position="14"/>
    </location>
</feature>
<name>A0A9P4L9M4_9PLEO</name>
<feature type="region of interest" description="Disordered" evidence="1">
    <location>
        <begin position="1"/>
        <end position="44"/>
    </location>
</feature>
<dbReference type="Proteomes" id="UP000800039">
    <property type="component" value="Unassembled WGS sequence"/>
</dbReference>
<dbReference type="EMBL" id="ML976616">
    <property type="protein sequence ID" value="KAF1846364.1"/>
    <property type="molecule type" value="Genomic_DNA"/>
</dbReference>
<evidence type="ECO:0000256" key="1">
    <source>
        <dbReference type="SAM" id="MobiDB-lite"/>
    </source>
</evidence>